<feature type="region of interest" description="Disordered" evidence="1">
    <location>
        <begin position="89"/>
        <end position="108"/>
    </location>
</feature>
<dbReference type="HOGENOM" id="CLU_1771119_0_0_1"/>
<organism evidence="2">
    <name type="scientific">Oryza meridionalis</name>
    <dbReference type="NCBI Taxonomy" id="40149"/>
    <lineage>
        <taxon>Eukaryota</taxon>
        <taxon>Viridiplantae</taxon>
        <taxon>Streptophyta</taxon>
        <taxon>Embryophyta</taxon>
        <taxon>Tracheophyta</taxon>
        <taxon>Spermatophyta</taxon>
        <taxon>Magnoliopsida</taxon>
        <taxon>Liliopsida</taxon>
        <taxon>Poales</taxon>
        <taxon>Poaceae</taxon>
        <taxon>BOP clade</taxon>
        <taxon>Oryzoideae</taxon>
        <taxon>Oryzeae</taxon>
        <taxon>Oryzinae</taxon>
        <taxon>Oryza</taxon>
    </lineage>
</organism>
<reference evidence="2" key="1">
    <citation type="submission" date="2015-04" db="UniProtKB">
        <authorList>
            <consortium name="EnsemblPlants"/>
        </authorList>
    </citation>
    <scope>IDENTIFICATION</scope>
</reference>
<dbReference type="EnsemblPlants" id="OMERI06G07910.1">
    <property type="protein sequence ID" value="OMERI06G07910.1"/>
    <property type="gene ID" value="OMERI06G07910"/>
</dbReference>
<protein>
    <submittedName>
        <fullName evidence="2">Uncharacterized protein</fullName>
    </submittedName>
</protein>
<dbReference type="AlphaFoldDB" id="A0A0E0DYM5"/>
<dbReference type="Gramene" id="OMERI06G07910.1">
    <property type="protein sequence ID" value="OMERI06G07910.1"/>
    <property type="gene ID" value="OMERI06G07910"/>
</dbReference>
<evidence type="ECO:0000256" key="1">
    <source>
        <dbReference type="SAM" id="MobiDB-lite"/>
    </source>
</evidence>
<proteinExistence type="predicted"/>
<sequence>MGVLISCPVDDETAVEDGQLAAPAAWTNAVQQTVLKASLAPAASCRLSFKMRGEQQQSLQVETKIFVTSLRAAPAPMPMMPRDLCGVQVGEGKNTSSQGAPERRKGISATLSQKLGPLTLYQHKYIILVGVVSVGKLPRLWSVFPQK</sequence>
<accession>A0A0E0DYM5</accession>
<dbReference type="Proteomes" id="UP000008021">
    <property type="component" value="Chromosome 6"/>
</dbReference>
<reference evidence="2" key="2">
    <citation type="submission" date="2018-05" db="EMBL/GenBank/DDBJ databases">
        <title>OmerRS3 (Oryza meridionalis Reference Sequence Version 3).</title>
        <authorList>
            <person name="Zhang J."/>
            <person name="Kudrna D."/>
            <person name="Lee S."/>
            <person name="Talag J."/>
            <person name="Welchert J."/>
            <person name="Wing R.A."/>
        </authorList>
    </citation>
    <scope>NUCLEOTIDE SEQUENCE [LARGE SCALE GENOMIC DNA]</scope>
    <source>
        <strain evidence="2">cv. OR44</strain>
    </source>
</reference>
<evidence type="ECO:0000313" key="2">
    <source>
        <dbReference type="EnsemblPlants" id="OMERI06G07910.1"/>
    </source>
</evidence>
<evidence type="ECO:0000313" key="3">
    <source>
        <dbReference type="Proteomes" id="UP000008021"/>
    </source>
</evidence>
<name>A0A0E0DYM5_9ORYZ</name>
<keyword evidence="3" id="KW-1185">Reference proteome</keyword>